<comment type="similarity">
    <text evidence="1 23">Belongs to the short-chain dehydrogenases/reductases (SDR) family.</text>
</comment>
<comment type="catalytic activity">
    <reaction evidence="12">
        <text>14-hydroxy-(4Z,7Z,10Z,12E,16Z,19Z)-docosahexaenoate + NAD(+) = 14-oxo-(4Z,7Z,10Z,12E,16Z,19Z)-docosahexaenoate + NADH + H(+)</text>
        <dbReference type="Rhea" id="RHEA:48952"/>
        <dbReference type="ChEBI" id="CHEBI:15378"/>
        <dbReference type="ChEBI" id="CHEBI:57540"/>
        <dbReference type="ChEBI" id="CHEBI:57945"/>
        <dbReference type="ChEBI" id="CHEBI:90866"/>
        <dbReference type="ChEBI" id="CHEBI:90867"/>
    </reaction>
    <physiologicalReaction direction="left-to-right" evidence="12">
        <dbReference type="Rhea" id="RHEA:48953"/>
    </physiologicalReaction>
</comment>
<evidence type="ECO:0000256" key="18">
    <source>
        <dbReference type="ARBA" id="ARBA00048611"/>
    </source>
</evidence>
<dbReference type="EC" id="1.1.1.232" evidence="5"/>
<evidence type="ECO:0000256" key="14">
    <source>
        <dbReference type="ARBA" id="ARBA00048144"/>
    </source>
</evidence>
<evidence type="ECO:0000256" key="21">
    <source>
        <dbReference type="ARBA" id="ARBA00049151"/>
    </source>
</evidence>
<evidence type="ECO:0000256" key="19">
    <source>
        <dbReference type="ARBA" id="ARBA00048739"/>
    </source>
</evidence>
<proteinExistence type="inferred from homology"/>
<evidence type="ECO:0000256" key="11">
    <source>
        <dbReference type="ARBA" id="ARBA00047672"/>
    </source>
</evidence>
<dbReference type="AlphaFoldDB" id="A0A401PVK3"/>
<dbReference type="InterPro" id="IPR036291">
    <property type="entry name" value="NAD(P)-bd_dom_sf"/>
</dbReference>
<evidence type="ECO:0000256" key="5">
    <source>
        <dbReference type="ARBA" id="ARBA00039060"/>
    </source>
</evidence>
<organism evidence="24 25">
    <name type="scientific">Scyliorhinus torazame</name>
    <name type="common">Cloudy catshark</name>
    <name type="synonym">Catulus torazame</name>
    <dbReference type="NCBI Taxonomy" id="75743"/>
    <lineage>
        <taxon>Eukaryota</taxon>
        <taxon>Metazoa</taxon>
        <taxon>Chordata</taxon>
        <taxon>Craniata</taxon>
        <taxon>Vertebrata</taxon>
        <taxon>Chondrichthyes</taxon>
        <taxon>Elasmobranchii</taxon>
        <taxon>Galeomorphii</taxon>
        <taxon>Galeoidea</taxon>
        <taxon>Carcharhiniformes</taxon>
        <taxon>Scyliorhinidae</taxon>
        <taxon>Scyliorhinus</taxon>
    </lineage>
</organism>
<keyword evidence="3" id="KW-0560">Oxidoreductase</keyword>
<name>A0A401PVK3_SCYTO</name>
<evidence type="ECO:0000256" key="20">
    <source>
        <dbReference type="ARBA" id="ARBA00048921"/>
    </source>
</evidence>
<dbReference type="PANTHER" id="PTHR44229:SF4">
    <property type="entry name" value="15-HYDROXYPROSTAGLANDIN DEHYDROGENASE [NAD(+)]"/>
    <property type="match status" value="1"/>
</dbReference>
<dbReference type="CDD" id="cd05323">
    <property type="entry name" value="ADH_SDR_c_like"/>
    <property type="match status" value="1"/>
</dbReference>
<comment type="catalytic activity">
    <reaction evidence="11">
        <text>resolvin D1 + NAD(+) = 8-oxoresolvin D1 + NADH + H(+)</text>
        <dbReference type="Rhea" id="RHEA:50124"/>
        <dbReference type="ChEBI" id="CHEBI:15378"/>
        <dbReference type="ChEBI" id="CHEBI:57540"/>
        <dbReference type="ChEBI" id="CHEBI:57945"/>
        <dbReference type="ChEBI" id="CHEBI:132079"/>
        <dbReference type="ChEBI" id="CHEBI:132080"/>
    </reaction>
    <physiologicalReaction direction="left-to-right" evidence="11">
        <dbReference type="Rhea" id="RHEA:50125"/>
    </physiologicalReaction>
</comment>
<evidence type="ECO:0000256" key="23">
    <source>
        <dbReference type="RuleBase" id="RU000363"/>
    </source>
</evidence>
<keyword evidence="2" id="KW-0276">Fatty acid metabolism</keyword>
<evidence type="ECO:0000256" key="9">
    <source>
        <dbReference type="ARBA" id="ARBA00045705"/>
    </source>
</evidence>
<comment type="catalytic activity">
    <reaction evidence="14">
        <text>(11R)-hydroxy-(5Z,8Z,12E,14Z)-eicosatetraenoate + NAD(+) = 11-oxo-(5Z,8Z,12E,14Z)-eicosatetraenoate + NADH + H(+)</text>
        <dbReference type="Rhea" id="RHEA:48640"/>
        <dbReference type="ChEBI" id="CHEBI:15378"/>
        <dbReference type="ChEBI" id="CHEBI:57540"/>
        <dbReference type="ChEBI" id="CHEBI:57945"/>
        <dbReference type="ChEBI" id="CHEBI:78836"/>
        <dbReference type="ChEBI" id="CHEBI:90697"/>
    </reaction>
    <physiologicalReaction direction="left-to-right" evidence="14">
        <dbReference type="Rhea" id="RHEA:48641"/>
    </physiologicalReaction>
</comment>
<dbReference type="GO" id="GO:0006693">
    <property type="term" value="P:prostaglandin metabolic process"/>
    <property type="evidence" value="ECO:0007669"/>
    <property type="project" value="UniProtKB-KW"/>
</dbReference>
<dbReference type="EMBL" id="BFAA01011513">
    <property type="protein sequence ID" value="GCB77138.1"/>
    <property type="molecule type" value="Genomic_DNA"/>
</dbReference>
<dbReference type="FunFam" id="3.40.50.720:FF:000149">
    <property type="entry name" value="15-hydroxyprostaglandin dehydrogenase [NAD(+)]"/>
    <property type="match status" value="1"/>
</dbReference>
<comment type="catalytic activity">
    <reaction evidence="17">
        <text>lipoxin A4 + NAD(+) = 15-oxo-(5S,6R)-dihydroxy-(7E,9E,11Z,13E)-eicosatetraenoate + NADH + H(+)</text>
        <dbReference type="Rhea" id="RHEA:41572"/>
        <dbReference type="ChEBI" id="CHEBI:15378"/>
        <dbReference type="ChEBI" id="CHEBI:57540"/>
        <dbReference type="ChEBI" id="CHEBI:57945"/>
        <dbReference type="ChEBI" id="CHEBI:67026"/>
        <dbReference type="ChEBI" id="CHEBI:78311"/>
    </reaction>
    <physiologicalReaction direction="left-to-right" evidence="17">
        <dbReference type="Rhea" id="RHEA:41573"/>
    </physiologicalReaction>
</comment>
<dbReference type="Gene3D" id="3.40.50.720">
    <property type="entry name" value="NAD(P)-binding Rossmann-like Domain"/>
    <property type="match status" value="1"/>
</dbReference>
<dbReference type="EC" id="1.1.1.141" evidence="4"/>
<dbReference type="SUPFAM" id="SSF51735">
    <property type="entry name" value="NAD(P)-binding Rossmann-fold domains"/>
    <property type="match status" value="1"/>
</dbReference>
<dbReference type="GO" id="GO:0005737">
    <property type="term" value="C:cytoplasm"/>
    <property type="evidence" value="ECO:0007669"/>
    <property type="project" value="TreeGrafter"/>
</dbReference>
<evidence type="ECO:0000313" key="24">
    <source>
        <dbReference type="EMBL" id="GCB77138.1"/>
    </source>
</evidence>
<comment type="function">
    <text evidence="9">Catalyzes the NAD-dependent dehydrogenation (oxidation) of a broad array of hydroxylated polyunsaturated fatty acids (mainly eicosanoids and docosanoids, including prostaglandins, lipoxins and resolvins), yielding their corresponding keto (oxo) metabolites. Decreases the levels of the pro-proliferative prostaglandins such as prostaglandin E2 (whose activity is increased in cancer because of an increase in the expression of cyclooxygenase 2) and generates oxo-fatty acid products that can profoundly influence cell function by abrogating pro-inflammatory cytokine expression. Converts resolvins E1, D1 and D2 to their oxo products, which represents a mode of resolvin inactivation. Resolvin E1 plays important roles during the resolution phase of acute inflammation, while resolvins D1 and D2 have a unique role in obesity-induced adipose inflammation.</text>
</comment>
<comment type="catalytic activity">
    <reaction evidence="22">
        <text>resolvin E1 + NAD(+) = 18-oxo-resolvin E1 + NADH + H(+)</text>
        <dbReference type="Rhea" id="RHEA:49244"/>
        <dbReference type="ChEBI" id="CHEBI:15378"/>
        <dbReference type="ChEBI" id="CHEBI:57540"/>
        <dbReference type="ChEBI" id="CHEBI:57945"/>
        <dbReference type="ChEBI" id="CHEBI:91000"/>
        <dbReference type="ChEBI" id="CHEBI:91001"/>
    </reaction>
    <physiologicalReaction direction="left-to-right" evidence="22">
        <dbReference type="Rhea" id="RHEA:49245"/>
    </physiologicalReaction>
</comment>
<comment type="catalytic activity">
    <reaction evidence="10">
        <text>prostaglandin E1 + NAD(+) = 15-oxoprostaglandin E1 + NADH + H(+)</text>
        <dbReference type="Rhea" id="RHEA:16477"/>
        <dbReference type="ChEBI" id="CHEBI:15378"/>
        <dbReference type="ChEBI" id="CHEBI:57397"/>
        <dbReference type="ChEBI" id="CHEBI:57401"/>
        <dbReference type="ChEBI" id="CHEBI:57540"/>
        <dbReference type="ChEBI" id="CHEBI:57945"/>
    </reaction>
    <physiologicalReaction direction="left-to-right" evidence="10">
        <dbReference type="Rhea" id="RHEA:16478"/>
    </physiologicalReaction>
</comment>
<dbReference type="Pfam" id="PF00106">
    <property type="entry name" value="adh_short"/>
    <property type="match status" value="1"/>
</dbReference>
<feature type="non-terminal residue" evidence="24">
    <location>
        <position position="1"/>
    </location>
</feature>
<evidence type="ECO:0000256" key="12">
    <source>
        <dbReference type="ARBA" id="ARBA00048008"/>
    </source>
</evidence>
<dbReference type="InterPro" id="IPR020904">
    <property type="entry name" value="Sc_DH/Rdtase_CS"/>
</dbReference>
<evidence type="ECO:0000256" key="6">
    <source>
        <dbReference type="ARBA" id="ARBA00040276"/>
    </source>
</evidence>
<dbReference type="GO" id="GO:0047034">
    <property type="term" value="F:15-hydroxyicosatetraenoate dehydrogenase activity"/>
    <property type="evidence" value="ECO:0007669"/>
    <property type="project" value="UniProtKB-EC"/>
</dbReference>
<protein>
    <recommendedName>
        <fullName evidence="6">15-hydroxyprostaglandin dehydrogenase [NAD(+)]</fullName>
        <ecNumber evidence="4">1.1.1.141</ecNumber>
        <ecNumber evidence="5">1.1.1.232</ecNumber>
    </recommendedName>
    <alternativeName>
        <fullName evidence="8">Eicosanoid/docosanoid dehydrogenase [NAD(+)]</fullName>
    </alternativeName>
    <alternativeName>
        <fullName evidence="7">Prostaglandin dehydrogenase 1</fullName>
    </alternativeName>
</protein>
<comment type="catalytic activity">
    <reaction evidence="18">
        <text>prostaglandin A1 + NAD(+) = 15-oxo-prostaglandin A1 + NADH + H(+)</text>
        <dbReference type="Rhea" id="RHEA:41263"/>
        <dbReference type="ChEBI" id="CHEBI:15378"/>
        <dbReference type="ChEBI" id="CHEBI:57398"/>
        <dbReference type="ChEBI" id="CHEBI:57540"/>
        <dbReference type="ChEBI" id="CHEBI:57945"/>
        <dbReference type="ChEBI" id="CHEBI:85072"/>
    </reaction>
    <physiologicalReaction direction="left-to-right" evidence="18">
        <dbReference type="Rhea" id="RHEA:41264"/>
    </physiologicalReaction>
</comment>
<sequence>TETLDFAMSLTGKIALITGAAQGLGKAFAEILLKNGAKVSLLDINSAVGLETKSAFDKIYGAQQTMFIHCDVTSDNQLKDAFKETAENFKQLDIVCNNAGIGDETNWQRCVDINLVSMIRGTYLGLNYMSKKTGGAGGVIVNISSMAGIIPMIFGPVYSASKHGVLGFSRAIAGASKAECLGVRINTLCPSFAETPIMKTLSSQEQLGQFAGLKDIVIKTVETVGIIDPSLVAEGFLQLVTDESKNGEVMYVTKKGIDYKRYPESHL</sequence>
<keyword evidence="2" id="KW-0644">Prostaglandin metabolism</keyword>
<evidence type="ECO:0000256" key="22">
    <source>
        <dbReference type="ARBA" id="ARBA00049188"/>
    </source>
</evidence>
<evidence type="ECO:0000256" key="7">
    <source>
        <dbReference type="ARBA" id="ARBA00041812"/>
    </source>
</evidence>
<comment type="catalytic activity">
    <reaction evidence="15">
        <text>resolvin D1 + NAD(+) = 17-oxoresolvin D1 + NADH + H(+)</text>
        <dbReference type="Rhea" id="RHEA:50128"/>
        <dbReference type="ChEBI" id="CHEBI:15378"/>
        <dbReference type="ChEBI" id="CHEBI:57540"/>
        <dbReference type="ChEBI" id="CHEBI:57945"/>
        <dbReference type="ChEBI" id="CHEBI:132079"/>
        <dbReference type="ChEBI" id="CHEBI:132081"/>
    </reaction>
    <physiologicalReaction direction="left-to-right" evidence="15">
        <dbReference type="Rhea" id="RHEA:50129"/>
    </physiologicalReaction>
</comment>
<comment type="caution">
    <text evidence="24">The sequence shown here is derived from an EMBL/GenBank/DDBJ whole genome shotgun (WGS) entry which is preliminary data.</text>
</comment>
<comment type="catalytic activity">
    <reaction evidence="21">
        <text>(15S)-hydroxy-(5Z,8Z,11Z,13E)-eicosatetraenoate + NAD(+) = 15-oxo-(5Z,8Z,11Z,13E)-eicosatetraenoate + NADH + H(+)</text>
        <dbReference type="Rhea" id="RHEA:23260"/>
        <dbReference type="ChEBI" id="CHEBI:15378"/>
        <dbReference type="ChEBI" id="CHEBI:57409"/>
        <dbReference type="ChEBI" id="CHEBI:57410"/>
        <dbReference type="ChEBI" id="CHEBI:57540"/>
        <dbReference type="ChEBI" id="CHEBI:57945"/>
        <dbReference type="EC" id="1.1.1.232"/>
    </reaction>
    <physiologicalReaction direction="left-to-right" evidence="21">
        <dbReference type="Rhea" id="RHEA:23261"/>
    </physiologicalReaction>
</comment>
<comment type="catalytic activity">
    <reaction evidence="13">
        <text>15-oxo-(5S,6R)-dihydroxy-(7E,9E,11Z)-eicosatrienoate + NADH + H(+) = (5S,6R,15S)-trihydroxy-(7E,9E,11Z)-eicosatrienoate + NAD(+)</text>
        <dbReference type="Rhea" id="RHEA:41596"/>
        <dbReference type="ChEBI" id="CHEBI:15378"/>
        <dbReference type="ChEBI" id="CHEBI:57540"/>
        <dbReference type="ChEBI" id="CHEBI:57945"/>
        <dbReference type="ChEBI" id="CHEBI:78325"/>
        <dbReference type="ChEBI" id="CHEBI:78329"/>
    </reaction>
    <physiologicalReaction direction="left-to-right" evidence="13">
        <dbReference type="Rhea" id="RHEA:41597"/>
    </physiologicalReaction>
</comment>
<gene>
    <name evidence="24" type="ORF">scyTo_0017555</name>
</gene>
<evidence type="ECO:0000256" key="4">
    <source>
        <dbReference type="ARBA" id="ARBA00038968"/>
    </source>
</evidence>
<dbReference type="STRING" id="75743.A0A401PVK3"/>
<dbReference type="PANTHER" id="PTHR44229">
    <property type="entry name" value="15-HYDROXYPROSTAGLANDIN DEHYDROGENASE [NAD(+)]"/>
    <property type="match status" value="1"/>
</dbReference>
<evidence type="ECO:0000256" key="8">
    <source>
        <dbReference type="ARBA" id="ARBA00042026"/>
    </source>
</evidence>
<evidence type="ECO:0000256" key="16">
    <source>
        <dbReference type="ARBA" id="ARBA00048393"/>
    </source>
</evidence>
<dbReference type="GO" id="GO:0016404">
    <property type="term" value="F:15-hydroxyprostaglandin dehydrogenase (NAD+) activity"/>
    <property type="evidence" value="ECO:0007669"/>
    <property type="project" value="UniProtKB-EC"/>
</dbReference>
<dbReference type="PRINTS" id="PR00081">
    <property type="entry name" value="GDHRDH"/>
</dbReference>
<dbReference type="PRINTS" id="PR00080">
    <property type="entry name" value="SDRFAMILY"/>
</dbReference>
<evidence type="ECO:0000256" key="15">
    <source>
        <dbReference type="ARBA" id="ARBA00048170"/>
    </source>
</evidence>
<evidence type="ECO:0000256" key="3">
    <source>
        <dbReference type="ARBA" id="ARBA00023002"/>
    </source>
</evidence>
<comment type="catalytic activity">
    <reaction evidence="19">
        <text>prostaglandin E2 + NAD(+) = 15-oxoprostaglandin E2 + NADH + H(+)</text>
        <dbReference type="Rhea" id="RHEA:11876"/>
        <dbReference type="ChEBI" id="CHEBI:15378"/>
        <dbReference type="ChEBI" id="CHEBI:57400"/>
        <dbReference type="ChEBI" id="CHEBI:57540"/>
        <dbReference type="ChEBI" id="CHEBI:57945"/>
        <dbReference type="ChEBI" id="CHEBI:606564"/>
        <dbReference type="EC" id="1.1.1.141"/>
    </reaction>
    <physiologicalReaction direction="left-to-right" evidence="19">
        <dbReference type="Rhea" id="RHEA:11877"/>
    </physiologicalReaction>
</comment>
<reference evidence="24 25" key="1">
    <citation type="journal article" date="2018" name="Nat. Ecol. Evol.">
        <title>Shark genomes provide insights into elasmobranch evolution and the origin of vertebrates.</title>
        <authorList>
            <person name="Hara Y"/>
            <person name="Yamaguchi K"/>
            <person name="Onimaru K"/>
            <person name="Kadota M"/>
            <person name="Koyanagi M"/>
            <person name="Keeley SD"/>
            <person name="Tatsumi K"/>
            <person name="Tanaka K"/>
            <person name="Motone F"/>
            <person name="Kageyama Y"/>
            <person name="Nozu R"/>
            <person name="Adachi N"/>
            <person name="Nishimura O"/>
            <person name="Nakagawa R"/>
            <person name="Tanegashima C"/>
            <person name="Kiyatake I"/>
            <person name="Matsumoto R"/>
            <person name="Murakumo K"/>
            <person name="Nishida K"/>
            <person name="Terakita A"/>
            <person name="Kuratani S"/>
            <person name="Sato K"/>
            <person name="Hyodo S Kuraku.S."/>
        </authorList>
    </citation>
    <scope>NUCLEOTIDE SEQUENCE [LARGE SCALE GENOMIC DNA]</scope>
</reference>
<dbReference type="OrthoDB" id="37659at2759"/>
<evidence type="ECO:0000256" key="1">
    <source>
        <dbReference type="ARBA" id="ARBA00006484"/>
    </source>
</evidence>
<comment type="catalytic activity">
    <reaction evidence="20">
        <text>resolvin D2 + NAD(+) = 16-oxoresolvin D2 + NADH + H(+)</text>
        <dbReference type="Rhea" id="RHEA:53588"/>
        <dbReference type="ChEBI" id="CHEBI:15378"/>
        <dbReference type="ChEBI" id="CHEBI:57540"/>
        <dbReference type="ChEBI" id="CHEBI:57945"/>
        <dbReference type="ChEBI" id="CHEBI:133367"/>
        <dbReference type="ChEBI" id="CHEBI:137498"/>
    </reaction>
    <physiologicalReaction direction="left-to-right" evidence="20">
        <dbReference type="Rhea" id="RHEA:53589"/>
    </physiologicalReaction>
</comment>
<comment type="catalytic activity">
    <reaction evidence="16">
        <text>resolvin D2 + NAD(+) = 7-oxoresolvin D2 + NADH + H(+)</text>
        <dbReference type="Rhea" id="RHEA:53584"/>
        <dbReference type="ChEBI" id="CHEBI:15378"/>
        <dbReference type="ChEBI" id="CHEBI:57540"/>
        <dbReference type="ChEBI" id="CHEBI:57945"/>
        <dbReference type="ChEBI" id="CHEBI:133367"/>
        <dbReference type="ChEBI" id="CHEBI:137497"/>
    </reaction>
    <physiologicalReaction direction="left-to-right" evidence="16">
        <dbReference type="Rhea" id="RHEA:53585"/>
    </physiologicalReaction>
</comment>
<dbReference type="OMA" id="YFSEMND"/>
<accession>A0A401PVK3</accession>
<evidence type="ECO:0000256" key="10">
    <source>
        <dbReference type="ARBA" id="ARBA00047325"/>
    </source>
</evidence>
<dbReference type="InterPro" id="IPR002347">
    <property type="entry name" value="SDR_fam"/>
</dbReference>
<evidence type="ECO:0000256" key="17">
    <source>
        <dbReference type="ARBA" id="ARBA00048535"/>
    </source>
</evidence>
<keyword evidence="2" id="KW-0443">Lipid metabolism</keyword>
<evidence type="ECO:0000256" key="2">
    <source>
        <dbReference type="ARBA" id="ARBA00022501"/>
    </source>
</evidence>
<evidence type="ECO:0000313" key="25">
    <source>
        <dbReference type="Proteomes" id="UP000288216"/>
    </source>
</evidence>
<keyword evidence="25" id="KW-1185">Reference proteome</keyword>
<dbReference type="Proteomes" id="UP000288216">
    <property type="component" value="Unassembled WGS sequence"/>
</dbReference>
<dbReference type="PROSITE" id="PS00061">
    <property type="entry name" value="ADH_SHORT"/>
    <property type="match status" value="1"/>
</dbReference>
<evidence type="ECO:0000256" key="13">
    <source>
        <dbReference type="ARBA" id="ARBA00048140"/>
    </source>
</evidence>